<proteinExistence type="predicted"/>
<evidence type="ECO:0000256" key="1">
    <source>
        <dbReference type="SAM" id="MobiDB-lite"/>
    </source>
</evidence>
<dbReference type="AlphaFoldDB" id="A0A9D1DXA0"/>
<sequence>MKNALILLLAAAATLTIAGCSGGDSSSSSASTASESSVVSVSESSAESSEAASGTSSEASSESSSETSAEPESSASAEAADIGEGETAFTFIVTLDDGSSTYYNVHTDETTVGAALLGVGLIEGDESEYGLYVKTVDGVTKDYDTDGQYWSFYIDGEYAMSGVDSTDIVAGSSYEFRVENA</sequence>
<evidence type="ECO:0000259" key="3">
    <source>
        <dbReference type="Pfam" id="PF14478"/>
    </source>
</evidence>
<protein>
    <submittedName>
        <fullName evidence="4">DUF4430 domain-containing protein</fullName>
    </submittedName>
</protein>
<reference evidence="4" key="2">
    <citation type="journal article" date="2021" name="PeerJ">
        <title>Extensive microbial diversity within the chicken gut microbiome revealed by metagenomics and culture.</title>
        <authorList>
            <person name="Gilroy R."/>
            <person name="Ravi A."/>
            <person name="Getino M."/>
            <person name="Pursley I."/>
            <person name="Horton D.L."/>
            <person name="Alikhan N.F."/>
            <person name="Baker D."/>
            <person name="Gharbi K."/>
            <person name="Hall N."/>
            <person name="Watson M."/>
            <person name="Adriaenssens E.M."/>
            <person name="Foster-Nyarko E."/>
            <person name="Jarju S."/>
            <person name="Secka A."/>
            <person name="Antonio M."/>
            <person name="Oren A."/>
            <person name="Chaudhuri R.R."/>
            <person name="La Ragione R."/>
            <person name="Hildebrand F."/>
            <person name="Pallen M.J."/>
        </authorList>
    </citation>
    <scope>NUCLEOTIDE SEQUENCE</scope>
    <source>
        <strain evidence="4">CHK189-12415</strain>
    </source>
</reference>
<feature type="chain" id="PRO_5039326196" evidence="2">
    <location>
        <begin position="19"/>
        <end position="181"/>
    </location>
</feature>
<comment type="caution">
    <text evidence="4">The sequence shown here is derived from an EMBL/GenBank/DDBJ whole genome shotgun (WGS) entry which is preliminary data.</text>
</comment>
<feature type="compositionally biased region" description="Low complexity" evidence="1">
    <location>
        <begin position="25"/>
        <end position="80"/>
    </location>
</feature>
<feature type="signal peptide" evidence="2">
    <location>
        <begin position="1"/>
        <end position="18"/>
    </location>
</feature>
<keyword evidence="2" id="KW-0732">Signal</keyword>
<dbReference type="Pfam" id="PF14478">
    <property type="entry name" value="DUF4430"/>
    <property type="match status" value="1"/>
</dbReference>
<feature type="domain" description="Transcobalamin-like C-terminal" evidence="3">
    <location>
        <begin position="122"/>
        <end position="178"/>
    </location>
</feature>
<gene>
    <name evidence="4" type="ORF">IAB37_04775</name>
</gene>
<evidence type="ECO:0000256" key="2">
    <source>
        <dbReference type="SAM" id="SignalP"/>
    </source>
</evidence>
<evidence type="ECO:0000313" key="4">
    <source>
        <dbReference type="EMBL" id="HIR60870.1"/>
    </source>
</evidence>
<evidence type="ECO:0000313" key="5">
    <source>
        <dbReference type="Proteomes" id="UP000824241"/>
    </source>
</evidence>
<dbReference type="Gene3D" id="2.170.130.30">
    <property type="match status" value="1"/>
</dbReference>
<organism evidence="4 5">
    <name type="scientific">Candidatus Faecivivens stercoravium</name>
    <dbReference type="NCBI Taxonomy" id="2840803"/>
    <lineage>
        <taxon>Bacteria</taxon>
        <taxon>Bacillati</taxon>
        <taxon>Bacillota</taxon>
        <taxon>Clostridia</taxon>
        <taxon>Eubacteriales</taxon>
        <taxon>Oscillospiraceae</taxon>
        <taxon>Oscillospiraceae incertae sedis</taxon>
        <taxon>Candidatus Faecivivens</taxon>
    </lineage>
</organism>
<feature type="region of interest" description="Disordered" evidence="1">
    <location>
        <begin position="24"/>
        <end position="80"/>
    </location>
</feature>
<dbReference type="PROSITE" id="PS51257">
    <property type="entry name" value="PROKAR_LIPOPROTEIN"/>
    <property type="match status" value="1"/>
</dbReference>
<reference evidence="4" key="1">
    <citation type="submission" date="2020-10" db="EMBL/GenBank/DDBJ databases">
        <authorList>
            <person name="Gilroy R."/>
        </authorList>
    </citation>
    <scope>NUCLEOTIDE SEQUENCE</scope>
    <source>
        <strain evidence="4">CHK189-12415</strain>
    </source>
</reference>
<name>A0A9D1DXA0_9FIRM</name>
<accession>A0A9D1DXA0</accession>
<dbReference type="InterPro" id="IPR027954">
    <property type="entry name" value="Transcobalamin-like_C"/>
</dbReference>
<dbReference type="Proteomes" id="UP000824241">
    <property type="component" value="Unassembled WGS sequence"/>
</dbReference>
<dbReference type="EMBL" id="DVHA01000158">
    <property type="protein sequence ID" value="HIR60870.1"/>
    <property type="molecule type" value="Genomic_DNA"/>
</dbReference>